<reference evidence="2" key="1">
    <citation type="journal article" date="2020" name="Microb. Genom.">
        <title>Genetic diversity of clinical and environmental Mucorales isolates obtained from an investigation of mucormycosis cases among solid organ transplant recipients.</title>
        <authorList>
            <person name="Nguyen M.H."/>
            <person name="Kaul D."/>
            <person name="Muto C."/>
            <person name="Cheng S.J."/>
            <person name="Richter R.A."/>
            <person name="Bruno V.M."/>
            <person name="Liu G."/>
            <person name="Beyhan S."/>
            <person name="Sundermann A.J."/>
            <person name="Mounaud S."/>
            <person name="Pasculle A.W."/>
            <person name="Nierman W.C."/>
            <person name="Driscoll E."/>
            <person name="Cumbie R."/>
            <person name="Clancy C.J."/>
            <person name="Dupont C.L."/>
        </authorList>
    </citation>
    <scope>NUCLEOTIDE SEQUENCE</scope>
    <source>
        <strain evidence="2">GL11</strain>
    </source>
</reference>
<evidence type="ECO:0000313" key="2">
    <source>
        <dbReference type="EMBL" id="KAG1286528.1"/>
    </source>
</evidence>
<accession>A0A9P6WUJ9</accession>
<sequence length="108" mass="12733">MVPINKSESQHKSAARALELQHKRDLLMKRAEEVEALAAAERKKLQELMDLRSMKSRKGISQVDDEPKMHAQRRVPEYYYSDWHMLGFESNSLKRARLEDQYMKNNEG</sequence>
<keyword evidence="3" id="KW-1185">Reference proteome</keyword>
<dbReference type="AlphaFoldDB" id="A0A9P6WUJ9"/>
<evidence type="ECO:0000256" key="1">
    <source>
        <dbReference type="SAM" id="Coils"/>
    </source>
</evidence>
<dbReference type="EMBL" id="JAANQT010007534">
    <property type="protein sequence ID" value="KAG1286528.1"/>
    <property type="molecule type" value="Genomic_DNA"/>
</dbReference>
<feature type="coiled-coil region" evidence="1">
    <location>
        <begin position="17"/>
        <end position="51"/>
    </location>
</feature>
<dbReference type="Proteomes" id="UP000716291">
    <property type="component" value="Unassembled WGS sequence"/>
</dbReference>
<name>A0A9P6WUJ9_RHIOR</name>
<protein>
    <submittedName>
        <fullName evidence="2">Uncharacterized protein</fullName>
    </submittedName>
</protein>
<comment type="caution">
    <text evidence="2">The sequence shown here is derived from an EMBL/GenBank/DDBJ whole genome shotgun (WGS) entry which is preliminary data.</text>
</comment>
<organism evidence="2 3">
    <name type="scientific">Rhizopus oryzae</name>
    <name type="common">Mucormycosis agent</name>
    <name type="synonym">Rhizopus arrhizus var. delemar</name>
    <dbReference type="NCBI Taxonomy" id="64495"/>
    <lineage>
        <taxon>Eukaryota</taxon>
        <taxon>Fungi</taxon>
        <taxon>Fungi incertae sedis</taxon>
        <taxon>Mucoromycota</taxon>
        <taxon>Mucoromycotina</taxon>
        <taxon>Mucoromycetes</taxon>
        <taxon>Mucorales</taxon>
        <taxon>Mucorineae</taxon>
        <taxon>Rhizopodaceae</taxon>
        <taxon>Rhizopus</taxon>
    </lineage>
</organism>
<proteinExistence type="predicted"/>
<keyword evidence="1" id="KW-0175">Coiled coil</keyword>
<gene>
    <name evidence="2" type="ORF">G6F64_014188</name>
</gene>
<evidence type="ECO:0000313" key="3">
    <source>
        <dbReference type="Proteomes" id="UP000716291"/>
    </source>
</evidence>